<proteinExistence type="predicted"/>
<evidence type="ECO:0000313" key="1">
    <source>
        <dbReference type="EMBL" id="KTD39119.1"/>
    </source>
</evidence>
<keyword evidence="2" id="KW-1185">Reference proteome</keyword>
<dbReference type="AlphaFoldDB" id="A0A0W0X3J1"/>
<dbReference type="Proteomes" id="UP000054725">
    <property type="component" value="Unassembled WGS sequence"/>
</dbReference>
<accession>A0A0W0X3J1</accession>
<organism evidence="1 2">
    <name type="scientific">Legionella nautarum</name>
    <dbReference type="NCBI Taxonomy" id="45070"/>
    <lineage>
        <taxon>Bacteria</taxon>
        <taxon>Pseudomonadati</taxon>
        <taxon>Pseudomonadota</taxon>
        <taxon>Gammaproteobacteria</taxon>
        <taxon>Legionellales</taxon>
        <taxon>Legionellaceae</taxon>
        <taxon>Legionella</taxon>
    </lineage>
</organism>
<reference evidence="1 2" key="1">
    <citation type="submission" date="2015-11" db="EMBL/GenBank/DDBJ databases">
        <title>Genomic analysis of 38 Legionella species identifies large and diverse effector repertoires.</title>
        <authorList>
            <person name="Burstein D."/>
            <person name="Amaro F."/>
            <person name="Zusman T."/>
            <person name="Lifshitz Z."/>
            <person name="Cohen O."/>
            <person name="Gilbert J.A."/>
            <person name="Pupko T."/>
            <person name="Shuman H.A."/>
            <person name="Segal G."/>
        </authorList>
    </citation>
    <scope>NUCLEOTIDE SEQUENCE [LARGE SCALE GENOMIC DNA]</scope>
    <source>
        <strain evidence="1 2">ATCC 49506</strain>
    </source>
</reference>
<evidence type="ECO:0000313" key="2">
    <source>
        <dbReference type="Proteomes" id="UP000054725"/>
    </source>
</evidence>
<evidence type="ECO:0008006" key="3">
    <source>
        <dbReference type="Google" id="ProtNLM"/>
    </source>
</evidence>
<dbReference type="EMBL" id="LNYO01000003">
    <property type="protein sequence ID" value="KTD39119.1"/>
    <property type="molecule type" value="Genomic_DNA"/>
</dbReference>
<dbReference type="STRING" id="45070.Lnau_0318"/>
<dbReference type="SUPFAM" id="SSF54909">
    <property type="entry name" value="Dimeric alpha+beta barrel"/>
    <property type="match status" value="2"/>
</dbReference>
<dbReference type="PATRIC" id="fig|45070.6.peg.332"/>
<dbReference type="InterPro" id="IPR011008">
    <property type="entry name" value="Dimeric_a/b-barrel"/>
</dbReference>
<gene>
    <name evidence="1" type="ORF">Lnau_0318</name>
</gene>
<comment type="caution">
    <text evidence="1">The sequence shown here is derived from an EMBL/GenBank/DDBJ whole genome shotgun (WGS) entry which is preliminary data.</text>
</comment>
<dbReference type="Gene3D" id="3.30.70.100">
    <property type="match status" value="2"/>
</dbReference>
<sequence length="246" mass="27294">MNFKHLLGTTALTLGLITSNYAGKMTMTNTDSIKKATYIKLLSKPETQLDLEHFLQKGAILVRQTEPNTPLWFALKEQNNFAIFDVFLNEKGREQHFAGEVAAALKANAAHLVQDGWEQGVLQNVNNFDIIATNNFSMKKVLSAKNAAYILLKAAPGKSQELEQFLKNAAEVINQTEPDTYLWLALKTDSDTFAIFDTFPNHEALKTHFAGKVAAELQKKAGELIAEGWEKGVLAKVHDFQITAVS</sequence>
<protein>
    <recommendedName>
        <fullName evidence="3">Antibiotic biosynthesis monooxygenase</fullName>
    </recommendedName>
</protein>
<name>A0A0W0X3J1_9GAMM</name>